<sequence length="406" mass="45334">MRLFSCFNLKAIVFSLLTLSTLLRFVFASEMIPTPRPTVDAKSWILIDFDSGKVLAEGNADVKISPASLTKIMTSYVIGQAIKQRTINLEDKVSINRDAWVSGNPTLYGSSAMFLKLGERASVKDLNKGIVIQSGSDACIAMADYIAGNQSSFIKLMNAYAHNLGLNNTIFKTVHGLNDAGEFTTARDMAFLAKALIHDLPQEYALYKEKDFTYNNIHQYSKNKLLWNSDLNVDGLKTGTTSEEGFNIVASAAIDKMRLISVVLNAKNDYIRFQESEKLLAWGFRNFEKFEIKNEGSAFTSHRVWLGDKKFIELNIGNSSTILIPKGKIKDINVSYSIDNEKIIAPVKKGQQIGKATFKIGNSVIEERPLIAMETIDEGGVFSKVWDYLLMKINSWTGFCLSCEYK</sequence>
<evidence type="ECO:0000256" key="10">
    <source>
        <dbReference type="ARBA" id="ARBA00022984"/>
    </source>
</evidence>
<dbReference type="Pfam" id="PF07943">
    <property type="entry name" value="PBP5_C"/>
    <property type="match status" value="1"/>
</dbReference>
<keyword evidence="16" id="KW-1185">Reference proteome</keyword>
<dbReference type="InterPro" id="IPR037167">
    <property type="entry name" value="Peptidase_S11_C_sf"/>
</dbReference>
<dbReference type="GO" id="GO:0004180">
    <property type="term" value="F:carboxypeptidase activity"/>
    <property type="evidence" value="ECO:0007669"/>
    <property type="project" value="UniProtKB-KW"/>
</dbReference>
<keyword evidence="7" id="KW-0732">Signal</keyword>
<evidence type="ECO:0000313" key="16">
    <source>
        <dbReference type="Proteomes" id="UP001199135"/>
    </source>
</evidence>
<comment type="catalytic activity">
    <reaction evidence="12">
        <text>Preferential cleavage: (Ac)2-L-Lys-D-Ala-|-D-Ala. Also transpeptidation of peptidyl-alanyl moieties that are N-acyl substituents of D-alanine.</text>
        <dbReference type="EC" id="3.4.16.4"/>
    </reaction>
</comment>
<gene>
    <name evidence="15" type="ORF">FUU20_24270</name>
</gene>
<evidence type="ECO:0000256" key="12">
    <source>
        <dbReference type="ARBA" id="ARBA00034000"/>
    </source>
</evidence>
<comment type="similarity">
    <text evidence="3 13">Belongs to the peptidase S11 family.</text>
</comment>
<dbReference type="InterPro" id="IPR012338">
    <property type="entry name" value="Beta-lactam/transpept-like"/>
</dbReference>
<protein>
    <recommendedName>
        <fullName evidence="4">serine-type D-Ala-D-Ala carboxypeptidase</fullName>
        <ecNumber evidence="4">3.4.16.4</ecNumber>
    </recommendedName>
</protein>
<evidence type="ECO:0000256" key="6">
    <source>
        <dbReference type="ARBA" id="ARBA00022670"/>
    </source>
</evidence>
<keyword evidence="6" id="KW-0645">Protease</keyword>
<dbReference type="PANTHER" id="PTHR21581:SF6">
    <property type="entry name" value="TRAFFICKING PROTEIN PARTICLE COMPLEX SUBUNIT 12"/>
    <property type="match status" value="1"/>
</dbReference>
<comment type="function">
    <text evidence="1">Removes C-terminal D-alanyl residues from sugar-peptide cell wall precursors.</text>
</comment>
<dbReference type="SUPFAM" id="SSF69189">
    <property type="entry name" value="Penicillin-binding protein associated domain"/>
    <property type="match status" value="1"/>
</dbReference>
<reference evidence="15 16" key="1">
    <citation type="submission" date="2019-08" db="EMBL/GenBank/DDBJ databases">
        <title>Genome sequencing of Psyttalia spp.-associated microbial isolates reveals a potentially novel species in the Serratia genus.</title>
        <authorList>
            <person name="Tannieres-Laurent M."/>
            <person name="Sparks M.E."/>
            <person name="Blackburn M.B."/>
            <person name="Gundersen-Rindal D.E."/>
            <person name="Bon M.-C."/>
        </authorList>
    </citation>
    <scope>NUCLEOTIDE SEQUENCE [LARGE SCALE GENOMIC DNA]</scope>
    <source>
        <strain evidence="16">Pon4B</strain>
    </source>
</reference>
<evidence type="ECO:0000256" key="5">
    <source>
        <dbReference type="ARBA" id="ARBA00022645"/>
    </source>
</evidence>
<dbReference type="PANTHER" id="PTHR21581">
    <property type="entry name" value="D-ALANYL-D-ALANINE CARBOXYPEPTIDASE"/>
    <property type="match status" value="1"/>
</dbReference>
<keyword evidence="10" id="KW-0573">Peptidoglycan synthesis</keyword>
<dbReference type="RefSeq" id="WP_230491059.1">
    <property type="nucleotide sequence ID" value="NZ_VOSN01000002.1"/>
</dbReference>
<keyword evidence="11" id="KW-0961">Cell wall biogenesis/degradation</keyword>
<name>A0ABS8JCR0_9GAMM</name>
<keyword evidence="5 15" id="KW-0121">Carboxypeptidase</keyword>
<evidence type="ECO:0000256" key="8">
    <source>
        <dbReference type="ARBA" id="ARBA00022801"/>
    </source>
</evidence>
<evidence type="ECO:0000256" key="11">
    <source>
        <dbReference type="ARBA" id="ARBA00023316"/>
    </source>
</evidence>
<dbReference type="EMBL" id="VOSO01000023">
    <property type="protein sequence ID" value="MCC7661823.1"/>
    <property type="molecule type" value="Genomic_DNA"/>
</dbReference>
<feature type="domain" description="Peptidase S11 D-Ala-D-Ala carboxypeptidase A C-terminal" evidence="14">
    <location>
        <begin position="287"/>
        <end position="378"/>
    </location>
</feature>
<dbReference type="InterPro" id="IPR015956">
    <property type="entry name" value="Peniciliin-bd_prot_C_sf"/>
</dbReference>
<organism evidence="15 16">
    <name type="scientific">Serratia montpellierensis</name>
    <dbReference type="NCBI Taxonomy" id="2598730"/>
    <lineage>
        <taxon>Bacteria</taxon>
        <taxon>Pseudomonadati</taxon>
        <taxon>Pseudomonadota</taxon>
        <taxon>Gammaproteobacteria</taxon>
        <taxon>Enterobacterales</taxon>
        <taxon>Yersiniaceae</taxon>
        <taxon>Serratia</taxon>
    </lineage>
</organism>
<dbReference type="EC" id="3.4.16.4" evidence="4"/>
<dbReference type="Gene3D" id="2.60.410.10">
    <property type="entry name" value="D-Ala-D-Ala carboxypeptidase, C-terminal domain"/>
    <property type="match status" value="1"/>
</dbReference>
<keyword evidence="8" id="KW-0378">Hydrolase</keyword>
<evidence type="ECO:0000313" key="15">
    <source>
        <dbReference type="EMBL" id="MCC7661823.1"/>
    </source>
</evidence>
<dbReference type="PRINTS" id="PR00725">
    <property type="entry name" value="DADACBPTASE1"/>
</dbReference>
<evidence type="ECO:0000256" key="3">
    <source>
        <dbReference type="ARBA" id="ARBA00007164"/>
    </source>
</evidence>
<evidence type="ECO:0000259" key="14">
    <source>
        <dbReference type="SMART" id="SM00936"/>
    </source>
</evidence>
<evidence type="ECO:0000256" key="7">
    <source>
        <dbReference type="ARBA" id="ARBA00022729"/>
    </source>
</evidence>
<dbReference type="SUPFAM" id="SSF56601">
    <property type="entry name" value="beta-lactamase/transpeptidase-like"/>
    <property type="match status" value="1"/>
</dbReference>
<dbReference type="SMART" id="SM00936">
    <property type="entry name" value="PBP5_C"/>
    <property type="match status" value="1"/>
</dbReference>
<accession>A0ABS8JCR0</accession>
<dbReference type="Gene3D" id="3.40.710.10">
    <property type="entry name" value="DD-peptidase/beta-lactamase superfamily"/>
    <property type="match status" value="1"/>
</dbReference>
<dbReference type="Pfam" id="PF00768">
    <property type="entry name" value="Peptidase_S11"/>
    <property type="match status" value="1"/>
</dbReference>
<keyword evidence="9" id="KW-0133">Cell shape</keyword>
<dbReference type="Proteomes" id="UP001199135">
    <property type="component" value="Unassembled WGS sequence"/>
</dbReference>
<proteinExistence type="inferred from homology"/>
<comment type="caution">
    <text evidence="15">The sequence shown here is derived from an EMBL/GenBank/DDBJ whole genome shotgun (WGS) entry which is preliminary data.</text>
</comment>
<dbReference type="InterPro" id="IPR012907">
    <property type="entry name" value="Peptidase_S11_C"/>
</dbReference>
<comment type="pathway">
    <text evidence="2">Cell wall biogenesis; peptidoglycan biosynthesis.</text>
</comment>
<evidence type="ECO:0000256" key="4">
    <source>
        <dbReference type="ARBA" id="ARBA00012448"/>
    </source>
</evidence>
<evidence type="ECO:0000256" key="13">
    <source>
        <dbReference type="RuleBase" id="RU004016"/>
    </source>
</evidence>
<dbReference type="InterPro" id="IPR001967">
    <property type="entry name" value="Peptidase_S11_N"/>
</dbReference>
<evidence type="ECO:0000256" key="9">
    <source>
        <dbReference type="ARBA" id="ARBA00022960"/>
    </source>
</evidence>
<dbReference type="InterPro" id="IPR018044">
    <property type="entry name" value="Peptidase_S11"/>
</dbReference>
<evidence type="ECO:0000256" key="1">
    <source>
        <dbReference type="ARBA" id="ARBA00003217"/>
    </source>
</evidence>
<evidence type="ECO:0000256" key="2">
    <source>
        <dbReference type="ARBA" id="ARBA00004752"/>
    </source>
</evidence>